<comment type="subcellular location">
    <subcellularLocation>
        <location evidence="1">Cell outer membrane</location>
        <topology evidence="1">Multi-pass membrane protein</topology>
    </subcellularLocation>
</comment>
<evidence type="ECO:0000259" key="16">
    <source>
        <dbReference type="Pfam" id="PF10531"/>
    </source>
</evidence>
<evidence type="ECO:0000256" key="9">
    <source>
        <dbReference type="ARBA" id="ARBA00023065"/>
    </source>
</evidence>
<keyword evidence="14" id="KW-0449">Lipoprotein</keyword>
<keyword evidence="13" id="KW-0998">Cell outer membrane</keyword>
<keyword evidence="12" id="KW-0564">Palmitate</keyword>
<evidence type="ECO:0000256" key="4">
    <source>
        <dbReference type="ARBA" id="ARBA00022452"/>
    </source>
</evidence>
<sequence length="247" mass="26131">MPDSSGSIASVGPGDTLAISIMGPGGANANVTVDADGKIVVPFVGTMQAAGKTPAAIGQQIADALRTRGYLEHAQVAVEVLAVRSRVVSILGSVARPGRYALTNHLSLLELLALAGGSTADAGNTAVLIRRVDDKQERIPLYLDNSQHPSRDIQDTDLKANDIVFVPKVQKFYVYGEVGKPGAYPVEDRLNVMRAIAIAGGLTPRSSDRRIQLEHMDEATGKLGSEQANLTDPVRPGDVVRVGERIF</sequence>
<evidence type="ECO:0000256" key="14">
    <source>
        <dbReference type="ARBA" id="ARBA00023288"/>
    </source>
</evidence>
<keyword evidence="11" id="KW-0472">Membrane</keyword>
<dbReference type="InterPro" id="IPR049712">
    <property type="entry name" value="Poly_export"/>
</dbReference>
<dbReference type="PANTHER" id="PTHR33619">
    <property type="entry name" value="POLYSACCHARIDE EXPORT PROTEIN GFCE-RELATED"/>
    <property type="match status" value="1"/>
</dbReference>
<dbReference type="PANTHER" id="PTHR33619:SF3">
    <property type="entry name" value="POLYSACCHARIDE EXPORT PROTEIN GFCE-RELATED"/>
    <property type="match status" value="1"/>
</dbReference>
<dbReference type="InterPro" id="IPR054765">
    <property type="entry name" value="SLBB_dom"/>
</dbReference>
<keyword evidence="6" id="KW-0812">Transmembrane</keyword>
<dbReference type="EMBL" id="CP017754">
    <property type="protein sequence ID" value="AOZ07999.1"/>
    <property type="molecule type" value="Genomic_DNA"/>
</dbReference>
<evidence type="ECO:0000256" key="7">
    <source>
        <dbReference type="ARBA" id="ARBA00022729"/>
    </source>
</evidence>
<keyword evidence="19" id="KW-1185">Reference proteome</keyword>
<accession>A0ABN4TUH2</accession>
<evidence type="ECO:0000256" key="12">
    <source>
        <dbReference type="ARBA" id="ARBA00023139"/>
    </source>
</evidence>
<organism evidence="18 19">
    <name type="scientific">Cupriavidus malaysiensis</name>
    <dbReference type="NCBI Taxonomy" id="367825"/>
    <lineage>
        <taxon>Bacteria</taxon>
        <taxon>Pseudomonadati</taxon>
        <taxon>Pseudomonadota</taxon>
        <taxon>Betaproteobacteria</taxon>
        <taxon>Burkholderiales</taxon>
        <taxon>Burkholderiaceae</taxon>
        <taxon>Cupriavidus</taxon>
    </lineage>
</organism>
<evidence type="ECO:0000256" key="10">
    <source>
        <dbReference type="ARBA" id="ARBA00023114"/>
    </source>
</evidence>
<name>A0ABN4TUH2_9BURK</name>
<evidence type="ECO:0000259" key="17">
    <source>
        <dbReference type="Pfam" id="PF22461"/>
    </source>
</evidence>
<evidence type="ECO:0000256" key="3">
    <source>
        <dbReference type="ARBA" id="ARBA00022448"/>
    </source>
</evidence>
<evidence type="ECO:0008006" key="20">
    <source>
        <dbReference type="Google" id="ProtNLM"/>
    </source>
</evidence>
<dbReference type="Proteomes" id="UP000177515">
    <property type="component" value="Chromosome 1"/>
</dbReference>
<keyword evidence="4" id="KW-1134">Transmembrane beta strand</keyword>
<reference evidence="18 19" key="1">
    <citation type="submission" date="2016-10" db="EMBL/GenBank/DDBJ databases">
        <title>Complete genome sequences of three Cupriavidus strains isolated from various Malaysian environments.</title>
        <authorList>
            <person name="Abdullah A.A.-A."/>
            <person name="Shafie N.A.H."/>
            <person name="Lau N.S."/>
        </authorList>
    </citation>
    <scope>NUCLEOTIDE SEQUENCE [LARGE SCALE GENOMIC DNA]</scope>
    <source>
        <strain evidence="18 19">USMAA1020</strain>
    </source>
</reference>
<evidence type="ECO:0000256" key="2">
    <source>
        <dbReference type="ARBA" id="ARBA00009450"/>
    </source>
</evidence>
<feature type="domain" description="Soluble ligand binding" evidence="16">
    <location>
        <begin position="171"/>
        <end position="216"/>
    </location>
</feature>
<dbReference type="InterPro" id="IPR003715">
    <property type="entry name" value="Poly_export_N"/>
</dbReference>
<gene>
    <name evidence="18" type="ORF">BKK80_05780</name>
</gene>
<dbReference type="Pfam" id="PF10531">
    <property type="entry name" value="SLBB"/>
    <property type="match status" value="1"/>
</dbReference>
<feature type="domain" description="Polysaccharide export protein N-terminal" evidence="15">
    <location>
        <begin position="10"/>
        <end position="80"/>
    </location>
</feature>
<evidence type="ECO:0000313" key="18">
    <source>
        <dbReference type="EMBL" id="AOZ07999.1"/>
    </source>
</evidence>
<evidence type="ECO:0000256" key="11">
    <source>
        <dbReference type="ARBA" id="ARBA00023136"/>
    </source>
</evidence>
<keyword evidence="8" id="KW-0625">Polysaccharide transport</keyword>
<feature type="domain" description="SLBB" evidence="17">
    <location>
        <begin position="88"/>
        <end position="166"/>
    </location>
</feature>
<dbReference type="Pfam" id="PF02563">
    <property type="entry name" value="Poly_export"/>
    <property type="match status" value="1"/>
</dbReference>
<dbReference type="Pfam" id="PF22461">
    <property type="entry name" value="SLBB_2"/>
    <property type="match status" value="1"/>
</dbReference>
<evidence type="ECO:0000313" key="19">
    <source>
        <dbReference type="Proteomes" id="UP000177515"/>
    </source>
</evidence>
<dbReference type="Gene3D" id="3.10.560.10">
    <property type="entry name" value="Outer membrane lipoprotein wza domain like"/>
    <property type="match status" value="2"/>
</dbReference>
<dbReference type="Gene3D" id="3.30.1950.10">
    <property type="entry name" value="wza like domain"/>
    <property type="match status" value="1"/>
</dbReference>
<comment type="similarity">
    <text evidence="2">Belongs to the BexD/CtrA/VexA family.</text>
</comment>
<evidence type="ECO:0000256" key="1">
    <source>
        <dbReference type="ARBA" id="ARBA00004571"/>
    </source>
</evidence>
<evidence type="ECO:0000256" key="6">
    <source>
        <dbReference type="ARBA" id="ARBA00022692"/>
    </source>
</evidence>
<evidence type="ECO:0000256" key="5">
    <source>
        <dbReference type="ARBA" id="ARBA00022597"/>
    </source>
</evidence>
<keyword evidence="3" id="KW-0813">Transport</keyword>
<evidence type="ECO:0000259" key="15">
    <source>
        <dbReference type="Pfam" id="PF02563"/>
    </source>
</evidence>
<keyword evidence="7" id="KW-0732">Signal</keyword>
<proteinExistence type="inferred from homology"/>
<protein>
    <recommendedName>
        <fullName evidence="20">Polysaccharide export protein</fullName>
    </recommendedName>
</protein>
<evidence type="ECO:0000256" key="13">
    <source>
        <dbReference type="ARBA" id="ARBA00023237"/>
    </source>
</evidence>
<keyword evidence="5" id="KW-0762">Sugar transport</keyword>
<dbReference type="InterPro" id="IPR019554">
    <property type="entry name" value="Soluble_ligand-bd"/>
</dbReference>
<evidence type="ECO:0000256" key="8">
    <source>
        <dbReference type="ARBA" id="ARBA00023047"/>
    </source>
</evidence>
<keyword evidence="9" id="KW-0406">Ion transport</keyword>
<keyword evidence="10" id="KW-0626">Porin</keyword>